<dbReference type="Gene3D" id="3.90.280.10">
    <property type="entry name" value="PEBP-like"/>
    <property type="match status" value="1"/>
</dbReference>
<dbReference type="InterPro" id="IPR036610">
    <property type="entry name" value="PEBP-like_sf"/>
</dbReference>
<sequence length="171" mass="18092">MVSTPEAVLALSKEQSAQKLVLGYKGEQLASGAFISKADAPKPPSLKYVGGSSEQYIAIMIDVDAPYESFSILSPILHWVQTGLTAGPDGTLTSSVTTTADWVQPAPPPGAGPHKYIVVLYPQPVGFDASKWSNYITQPMSLTKRIRFDLAGFVAAAGLGEPLAASYFTSN</sequence>
<protein>
    <recommendedName>
        <fullName evidence="3">Phosphatidylethanolamine-binding protein</fullName>
    </recommendedName>
</protein>
<dbReference type="SUPFAM" id="SSF49777">
    <property type="entry name" value="PEBP-like"/>
    <property type="match status" value="1"/>
</dbReference>
<organism evidence="1 2">
    <name type="scientific">Peltaster fructicola</name>
    <dbReference type="NCBI Taxonomy" id="286661"/>
    <lineage>
        <taxon>Eukaryota</taxon>
        <taxon>Fungi</taxon>
        <taxon>Dikarya</taxon>
        <taxon>Ascomycota</taxon>
        <taxon>Pezizomycotina</taxon>
        <taxon>Dothideomycetes</taxon>
        <taxon>Dothideomycetes incertae sedis</taxon>
        <taxon>Peltaster</taxon>
    </lineage>
</organism>
<dbReference type="InterPro" id="IPR035810">
    <property type="entry name" value="PEBP_euk"/>
</dbReference>
<reference evidence="1 2" key="1">
    <citation type="journal article" date="2016" name="Sci. Rep.">
        <title>Peltaster fructicola genome reveals evolution from an invasive phytopathogen to an ectophytic parasite.</title>
        <authorList>
            <person name="Xu C."/>
            <person name="Chen H."/>
            <person name="Gleason M.L."/>
            <person name="Xu J.R."/>
            <person name="Liu H."/>
            <person name="Zhang R."/>
            <person name="Sun G."/>
        </authorList>
    </citation>
    <scope>NUCLEOTIDE SEQUENCE [LARGE SCALE GENOMIC DNA]</scope>
    <source>
        <strain evidence="1 2">LNHT1506</strain>
    </source>
</reference>
<evidence type="ECO:0008006" key="3">
    <source>
        <dbReference type="Google" id="ProtNLM"/>
    </source>
</evidence>
<keyword evidence="2" id="KW-1185">Reference proteome</keyword>
<dbReference type="OrthoDB" id="2506647at2759"/>
<name>A0A6H0XLF5_9PEZI</name>
<accession>A0A6H0XLF5</accession>
<dbReference type="GO" id="GO:0046578">
    <property type="term" value="P:regulation of Ras protein signal transduction"/>
    <property type="evidence" value="ECO:0007669"/>
    <property type="project" value="TreeGrafter"/>
</dbReference>
<dbReference type="GO" id="GO:0030162">
    <property type="term" value="P:regulation of proteolysis"/>
    <property type="evidence" value="ECO:0007669"/>
    <property type="project" value="TreeGrafter"/>
</dbReference>
<dbReference type="GO" id="GO:0005543">
    <property type="term" value="F:phospholipid binding"/>
    <property type="evidence" value="ECO:0007669"/>
    <property type="project" value="TreeGrafter"/>
</dbReference>
<dbReference type="Pfam" id="PF01161">
    <property type="entry name" value="PBP"/>
    <property type="match status" value="1"/>
</dbReference>
<proteinExistence type="predicted"/>
<dbReference type="InterPro" id="IPR008914">
    <property type="entry name" value="PEBP"/>
</dbReference>
<dbReference type="EMBL" id="CP051139">
    <property type="protein sequence ID" value="QIW95457.1"/>
    <property type="molecule type" value="Genomic_DNA"/>
</dbReference>
<evidence type="ECO:0000313" key="2">
    <source>
        <dbReference type="Proteomes" id="UP000503462"/>
    </source>
</evidence>
<dbReference type="Proteomes" id="UP000503462">
    <property type="component" value="Chromosome 1"/>
</dbReference>
<dbReference type="PANTHER" id="PTHR11362">
    <property type="entry name" value="PHOSPHATIDYLETHANOLAMINE-BINDING PROTEIN"/>
    <property type="match status" value="1"/>
</dbReference>
<dbReference type="AlphaFoldDB" id="A0A6H0XLF5"/>
<gene>
    <name evidence="1" type="ORF">AMS68_000975</name>
</gene>
<dbReference type="PANTHER" id="PTHR11362:SF78">
    <property type="entry name" value="PROTEASE INHIBITOR"/>
    <property type="match status" value="1"/>
</dbReference>
<evidence type="ECO:0000313" key="1">
    <source>
        <dbReference type="EMBL" id="QIW95457.1"/>
    </source>
</evidence>
<dbReference type="GO" id="GO:0030414">
    <property type="term" value="F:peptidase inhibitor activity"/>
    <property type="evidence" value="ECO:0007669"/>
    <property type="project" value="TreeGrafter"/>
</dbReference>
<dbReference type="CDD" id="cd00866">
    <property type="entry name" value="PEBP_euk"/>
    <property type="match status" value="1"/>
</dbReference>